<dbReference type="HOGENOM" id="CLU_2955175_0_0_10"/>
<evidence type="ECO:0000313" key="1">
    <source>
        <dbReference type="EMBL" id="ADR21584.1"/>
    </source>
</evidence>
<evidence type="ECO:0000313" key="2">
    <source>
        <dbReference type="Proteomes" id="UP000008720"/>
    </source>
</evidence>
<organism evidence="1 2">
    <name type="scientific">Marivirga tractuosa (strain ATCC 23168 / DSM 4126 / NBRC 15989 / NCIMB 1408 / VKM B-1430 / H-43)</name>
    <name type="common">Microscilla tractuosa</name>
    <name type="synonym">Flexibacter tractuosus</name>
    <dbReference type="NCBI Taxonomy" id="643867"/>
    <lineage>
        <taxon>Bacteria</taxon>
        <taxon>Pseudomonadati</taxon>
        <taxon>Bacteroidota</taxon>
        <taxon>Cytophagia</taxon>
        <taxon>Cytophagales</taxon>
        <taxon>Marivirgaceae</taxon>
        <taxon>Marivirga</taxon>
    </lineage>
</organism>
<proteinExistence type="predicted"/>
<accession>E4TQ38</accession>
<dbReference type="KEGG" id="mtt:Ftrac_1595"/>
<sequence length="59" mass="6904">MYKISEMSAPITLWFVKKQTMANRAGINKKRGLKILFYVYLYNTEMFYPISIFTSAEVG</sequence>
<keyword evidence="2" id="KW-1185">Reference proteome</keyword>
<dbReference type="AlphaFoldDB" id="E4TQ38"/>
<protein>
    <submittedName>
        <fullName evidence="1">Uncharacterized protein</fullName>
    </submittedName>
</protein>
<name>E4TQ38_MARTH</name>
<dbReference type="Proteomes" id="UP000008720">
    <property type="component" value="Chromosome"/>
</dbReference>
<reference evidence="1 2" key="1">
    <citation type="journal article" date="2011" name="Stand. Genomic Sci.">
        <title>Complete genome sequence of Marivirga tractuosa type strain (H-43).</title>
        <authorList>
            <person name="Pagani I."/>
            <person name="Chertkov O."/>
            <person name="Lapidus A."/>
            <person name="Lucas S."/>
            <person name="Del Rio T.G."/>
            <person name="Tice H."/>
            <person name="Copeland A."/>
            <person name="Cheng J.F."/>
            <person name="Nolan M."/>
            <person name="Saunders E."/>
            <person name="Pitluck S."/>
            <person name="Held B."/>
            <person name="Goodwin L."/>
            <person name="Liolios K."/>
            <person name="Ovchinikova G."/>
            <person name="Ivanova N."/>
            <person name="Mavromatis K."/>
            <person name="Pati A."/>
            <person name="Chen A."/>
            <person name="Palaniappan K."/>
            <person name="Land M."/>
            <person name="Hauser L."/>
            <person name="Jeffries C.D."/>
            <person name="Detter J.C."/>
            <person name="Han C."/>
            <person name="Tapia R."/>
            <person name="Ngatchou-Djao O.D."/>
            <person name="Rohde M."/>
            <person name="Goker M."/>
            <person name="Spring S."/>
            <person name="Sikorski J."/>
            <person name="Woyke T."/>
            <person name="Bristow J."/>
            <person name="Eisen J.A."/>
            <person name="Markowitz V."/>
            <person name="Hugenholtz P."/>
            <person name="Klenk H.P."/>
            <person name="Kyrpides N.C."/>
        </authorList>
    </citation>
    <scope>NUCLEOTIDE SEQUENCE [LARGE SCALE GENOMIC DNA]</scope>
    <source>
        <strain evidence="2">ATCC 23168 / DSM 4126 / NBRC 15989 / NCIMB 1408 / VKM B-1430 / H-43</strain>
    </source>
</reference>
<gene>
    <name evidence="1" type="ordered locus">Ftrac_1595</name>
</gene>
<dbReference type="EMBL" id="CP002349">
    <property type="protein sequence ID" value="ADR21584.1"/>
    <property type="molecule type" value="Genomic_DNA"/>
</dbReference>